<dbReference type="AlphaFoldDB" id="A0A8J2N6S7"/>
<name>A0A8J2N6S7_9PLEO</name>
<feature type="compositionally biased region" description="Basic and acidic residues" evidence="1">
    <location>
        <begin position="342"/>
        <end position="359"/>
    </location>
</feature>
<evidence type="ECO:0000313" key="3">
    <source>
        <dbReference type="Proteomes" id="UP000676310"/>
    </source>
</evidence>
<reference evidence="2" key="1">
    <citation type="submission" date="2021-05" db="EMBL/GenBank/DDBJ databases">
        <authorList>
            <person name="Stam R."/>
        </authorList>
    </citation>
    <scope>NUCLEOTIDE SEQUENCE</scope>
    <source>
        <strain evidence="2">CS162</strain>
    </source>
</reference>
<feature type="compositionally biased region" description="Polar residues" evidence="1">
    <location>
        <begin position="414"/>
        <end position="423"/>
    </location>
</feature>
<protein>
    <submittedName>
        <fullName evidence="2">Uncharacterized protein</fullName>
    </submittedName>
</protein>
<feature type="compositionally biased region" description="Polar residues" evidence="1">
    <location>
        <begin position="611"/>
        <end position="621"/>
    </location>
</feature>
<dbReference type="Proteomes" id="UP000676310">
    <property type="component" value="Unassembled WGS sequence"/>
</dbReference>
<evidence type="ECO:0000256" key="1">
    <source>
        <dbReference type="SAM" id="MobiDB-lite"/>
    </source>
</evidence>
<feature type="region of interest" description="Disordered" evidence="1">
    <location>
        <begin position="302"/>
        <end position="481"/>
    </location>
</feature>
<gene>
    <name evidence="2" type="ORF">ALTATR162_LOCUS6257</name>
</gene>
<accession>A0A8J2N6S7</accession>
<comment type="caution">
    <text evidence="2">The sequence shown here is derived from an EMBL/GenBank/DDBJ whole genome shotgun (WGS) entry which is preliminary data.</text>
</comment>
<evidence type="ECO:0000313" key="2">
    <source>
        <dbReference type="EMBL" id="CAG5162638.1"/>
    </source>
</evidence>
<sequence>MVHSPSDSGIKNVRDFFTSGDKEKISPELKRTLSLLQLSGLDSLEERFLATAAFLEPWAVFRDSIFLLQPDAMPRATMIATEEREDGVSRTDLLWFYTQFDEGMRRYDPRANKYSVEYTTNSSVYGVIDKSDWNVEAYEKHLFAWLLQVFKVGKSRNPWSFDYFELRNICIAWEAVFVPIVNAVRASYSVKGRRHYGRLALYIEERCPSALAFPKGNVMVPEGSLMSPTPYRIVSMPKKVIRDDGATFHRRVESAGVLTRKHYDETEKELRDVYPQYGGLVERPKFKHKMEEWLNEQRARADRRKAADITGDVKSFQPQMLNRGGSLSPVKESSPAKHQNRQGKDGNESPIKRYSDSIRRSLSRGVTRMASKEEPKSPLHGVTRQLHVPNEGPARRPSGARELSSAERHASLASYESSDTTMITPWPRPDTERKPSEQSVFTLIRNSNPFSLSDSPQTNQTHHNTDVSESSPKIQLDAVPQPLHREYRCGVRVAPRVLEKSSYADVRVPSYEGSGWDDEISLTKLHTVREDAVRNLQCIQPAKPATRLPVPINPAAYAGNLRIASKDSHFKETPKSLAWPGTSPPNATAWPGMDELIPSVPSKSPDRRNNTRGYVSSSRPQQLMRDKSDRGMTRIVSKENIRSALRGSSRDSSAEDLTLQPPIRNLQVQNRTMSPGGTGLQTYNTNFFPRRDERKGTLVGGWVGTEKCRDAPGGLYEMDTFSRARNGEDLQGTTSGSNTRYHERYHGMHEPEDRCSFEKRI</sequence>
<dbReference type="OrthoDB" id="3799259at2759"/>
<dbReference type="RefSeq" id="XP_043169813.1">
    <property type="nucleotide sequence ID" value="XM_043313878.1"/>
</dbReference>
<dbReference type="GeneID" id="67018126"/>
<feature type="compositionally biased region" description="Polar residues" evidence="1">
    <location>
        <begin position="437"/>
        <end position="473"/>
    </location>
</feature>
<keyword evidence="3" id="KW-1185">Reference proteome</keyword>
<organism evidence="2 3">
    <name type="scientific">Alternaria atra</name>
    <dbReference type="NCBI Taxonomy" id="119953"/>
    <lineage>
        <taxon>Eukaryota</taxon>
        <taxon>Fungi</taxon>
        <taxon>Dikarya</taxon>
        <taxon>Ascomycota</taxon>
        <taxon>Pezizomycotina</taxon>
        <taxon>Dothideomycetes</taxon>
        <taxon>Pleosporomycetidae</taxon>
        <taxon>Pleosporales</taxon>
        <taxon>Pleosporineae</taxon>
        <taxon>Pleosporaceae</taxon>
        <taxon>Alternaria</taxon>
        <taxon>Alternaria sect. Ulocladioides</taxon>
    </lineage>
</organism>
<feature type="region of interest" description="Disordered" evidence="1">
    <location>
        <begin position="572"/>
        <end position="632"/>
    </location>
</feature>
<dbReference type="EMBL" id="CAJRGZ010000019">
    <property type="protein sequence ID" value="CAG5162638.1"/>
    <property type="molecule type" value="Genomic_DNA"/>
</dbReference>
<proteinExistence type="predicted"/>